<dbReference type="EMBL" id="KV418048">
    <property type="protein sequence ID" value="KZP03532.1"/>
    <property type="molecule type" value="Genomic_DNA"/>
</dbReference>
<sequence>MIPCIIVGPGHPIDPQHHRVELQVLPLERYWNHVWLGLSIHIQKKRRGKERSPVVLDNVLAGDRGDIEYESALDAQQQERCSNQAPKFAKLGWGVDATGLPPWPPPDTSKVEQSWRLVMLSQLYALMLERAGSVTYFALRVMKAISGAALASAGITTGPLGTM</sequence>
<organism evidence="1 2">
    <name type="scientific">Athelia psychrophila</name>
    <dbReference type="NCBI Taxonomy" id="1759441"/>
    <lineage>
        <taxon>Eukaryota</taxon>
        <taxon>Fungi</taxon>
        <taxon>Dikarya</taxon>
        <taxon>Basidiomycota</taxon>
        <taxon>Agaricomycotina</taxon>
        <taxon>Agaricomycetes</taxon>
        <taxon>Agaricomycetidae</taxon>
        <taxon>Atheliales</taxon>
        <taxon>Atheliaceae</taxon>
        <taxon>Athelia</taxon>
    </lineage>
</organism>
<dbReference type="Proteomes" id="UP000076532">
    <property type="component" value="Unassembled WGS sequence"/>
</dbReference>
<evidence type="ECO:0000313" key="1">
    <source>
        <dbReference type="EMBL" id="KZP03532.1"/>
    </source>
</evidence>
<dbReference type="OrthoDB" id="440128at2759"/>
<keyword evidence="2" id="KW-1185">Reference proteome</keyword>
<reference evidence="1 2" key="1">
    <citation type="journal article" date="2016" name="Mol. Biol. Evol.">
        <title>Comparative Genomics of Early-Diverging Mushroom-Forming Fungi Provides Insights into the Origins of Lignocellulose Decay Capabilities.</title>
        <authorList>
            <person name="Nagy L.G."/>
            <person name="Riley R."/>
            <person name="Tritt A."/>
            <person name="Adam C."/>
            <person name="Daum C."/>
            <person name="Floudas D."/>
            <person name="Sun H."/>
            <person name="Yadav J.S."/>
            <person name="Pangilinan J."/>
            <person name="Larsson K.H."/>
            <person name="Matsuura K."/>
            <person name="Barry K."/>
            <person name="Labutti K."/>
            <person name="Kuo R."/>
            <person name="Ohm R.A."/>
            <person name="Bhattacharya S.S."/>
            <person name="Shirouzu T."/>
            <person name="Yoshinaga Y."/>
            <person name="Martin F.M."/>
            <person name="Grigoriev I.V."/>
            <person name="Hibbett D.S."/>
        </authorList>
    </citation>
    <scope>NUCLEOTIDE SEQUENCE [LARGE SCALE GENOMIC DNA]</scope>
    <source>
        <strain evidence="1 2">CBS 109695</strain>
    </source>
</reference>
<protein>
    <submittedName>
        <fullName evidence="1">Uncharacterized protein</fullName>
    </submittedName>
</protein>
<accession>A0A167U2J1</accession>
<gene>
    <name evidence="1" type="ORF">FIBSPDRAFT_904951</name>
</gene>
<dbReference type="AlphaFoldDB" id="A0A167U2J1"/>
<name>A0A167U2J1_9AGAM</name>
<evidence type="ECO:0000313" key="2">
    <source>
        <dbReference type="Proteomes" id="UP000076532"/>
    </source>
</evidence>
<proteinExistence type="predicted"/>